<dbReference type="PANTHER" id="PTHR46532">
    <property type="entry name" value="MALE FERTILITY FACTOR KL5"/>
    <property type="match status" value="1"/>
</dbReference>
<dbReference type="AlphaFoldDB" id="A0A0L0UY59"/>
<comment type="similarity">
    <text evidence="1">Belongs to the dynein heavy chain family.</text>
</comment>
<dbReference type="Proteomes" id="UP000054564">
    <property type="component" value="Unassembled WGS sequence"/>
</dbReference>
<evidence type="ECO:0000256" key="2">
    <source>
        <dbReference type="ARBA" id="ARBA00022197"/>
    </source>
</evidence>
<dbReference type="GO" id="GO:0051959">
    <property type="term" value="F:dynein light intermediate chain binding"/>
    <property type="evidence" value="ECO:0007669"/>
    <property type="project" value="InterPro"/>
</dbReference>
<evidence type="ECO:0000313" key="6">
    <source>
        <dbReference type="Proteomes" id="UP000054564"/>
    </source>
</evidence>
<evidence type="ECO:0000256" key="1">
    <source>
        <dbReference type="ARBA" id="ARBA00008887"/>
    </source>
</evidence>
<proteinExistence type="inferred from homology"/>
<dbReference type="GO" id="GO:0007018">
    <property type="term" value="P:microtubule-based movement"/>
    <property type="evidence" value="ECO:0007669"/>
    <property type="project" value="InterPro"/>
</dbReference>
<dbReference type="GO" id="GO:0005858">
    <property type="term" value="C:axonemal dynein complex"/>
    <property type="evidence" value="ECO:0007669"/>
    <property type="project" value="TreeGrafter"/>
</dbReference>
<organism evidence="5 6">
    <name type="scientific">Puccinia striiformis f. sp. tritici PST-78</name>
    <dbReference type="NCBI Taxonomy" id="1165861"/>
    <lineage>
        <taxon>Eukaryota</taxon>
        <taxon>Fungi</taxon>
        <taxon>Dikarya</taxon>
        <taxon>Basidiomycota</taxon>
        <taxon>Pucciniomycotina</taxon>
        <taxon>Pucciniomycetes</taxon>
        <taxon>Pucciniales</taxon>
        <taxon>Pucciniaceae</taxon>
        <taxon>Puccinia</taxon>
    </lineage>
</organism>
<gene>
    <name evidence="5" type="ORF">PSTG_14636</name>
</gene>
<evidence type="ECO:0000256" key="3">
    <source>
        <dbReference type="ARBA" id="ARBA00033439"/>
    </source>
</evidence>
<evidence type="ECO:0000259" key="4">
    <source>
        <dbReference type="Pfam" id="PF22597"/>
    </source>
</evidence>
<dbReference type="Gene3D" id="1.20.920.30">
    <property type="match status" value="1"/>
</dbReference>
<reference evidence="6" key="1">
    <citation type="submission" date="2014-03" db="EMBL/GenBank/DDBJ databases">
        <title>The Genome Sequence of Puccinia striiformis f. sp. tritici PST-78.</title>
        <authorList>
            <consortium name="The Broad Institute Genome Sequencing Platform"/>
            <person name="Cuomo C."/>
            <person name="Hulbert S."/>
            <person name="Chen X."/>
            <person name="Walker B."/>
            <person name="Young S.K."/>
            <person name="Zeng Q."/>
            <person name="Gargeya S."/>
            <person name="Fitzgerald M."/>
            <person name="Haas B."/>
            <person name="Abouelleil A."/>
            <person name="Alvarado L."/>
            <person name="Arachchi H.M."/>
            <person name="Berlin A.M."/>
            <person name="Chapman S.B."/>
            <person name="Goldberg J."/>
            <person name="Griggs A."/>
            <person name="Gujja S."/>
            <person name="Hansen M."/>
            <person name="Howarth C."/>
            <person name="Imamovic A."/>
            <person name="Larimer J."/>
            <person name="McCowan C."/>
            <person name="Montmayeur A."/>
            <person name="Murphy C."/>
            <person name="Neiman D."/>
            <person name="Pearson M."/>
            <person name="Priest M."/>
            <person name="Roberts A."/>
            <person name="Saif S."/>
            <person name="Shea T."/>
            <person name="Sisk P."/>
            <person name="Sykes S."/>
            <person name="Wortman J."/>
            <person name="Nusbaum C."/>
            <person name="Birren B."/>
        </authorList>
    </citation>
    <scope>NUCLEOTIDE SEQUENCE [LARGE SCALE GENOMIC DNA]</scope>
    <source>
        <strain evidence="6">race PST-78</strain>
    </source>
</reference>
<dbReference type="PANTHER" id="PTHR46532:SF4">
    <property type="entry name" value="AAA+ ATPASE DOMAIN-CONTAINING PROTEIN"/>
    <property type="match status" value="1"/>
</dbReference>
<dbReference type="InterPro" id="IPR054354">
    <property type="entry name" value="DYNC2H1-like_lid"/>
</dbReference>
<keyword evidence="6" id="KW-1185">Reference proteome</keyword>
<comment type="caution">
    <text evidence="5">The sequence shown here is derived from an EMBL/GenBank/DDBJ whole genome shotgun (WGS) entry which is preliminary data.</text>
</comment>
<dbReference type="GO" id="GO:0045505">
    <property type="term" value="F:dynein intermediate chain binding"/>
    <property type="evidence" value="ECO:0007669"/>
    <property type="project" value="InterPro"/>
</dbReference>
<accession>A0A0L0UY59</accession>
<dbReference type="Pfam" id="PF22597">
    <property type="entry name" value="DYN_lid"/>
    <property type="match status" value="1"/>
</dbReference>
<dbReference type="EMBL" id="AJIL01000181">
    <property type="protein sequence ID" value="KNE91967.1"/>
    <property type="molecule type" value="Genomic_DNA"/>
</dbReference>
<name>A0A0L0UY59_9BASI</name>
<feature type="domain" description="Dynein 2 heavy chain 1 cytoplasmic ATPase lid" evidence="4">
    <location>
        <begin position="15"/>
        <end position="86"/>
    </location>
</feature>
<protein>
    <recommendedName>
        <fullName evidence="2">Dynein heavy chain, cytoplasmic</fullName>
    </recommendedName>
    <alternativeName>
        <fullName evidence="3">Dynein heavy chain, cytosolic</fullName>
    </alternativeName>
</protein>
<dbReference type="InterPro" id="IPR026983">
    <property type="entry name" value="DHC"/>
</dbReference>
<dbReference type="STRING" id="1165861.A0A0L0UY59"/>
<sequence>MINHHGEVSYKKIYGMVEFYLSSQKQFTSDIQSHYIYSPRKLTRWVRGIHQSIKPLETLSLKGLVRIWAHKALMLFSDRLVDQEEKEWTNEQMNSMARRHFPDLNQSKI</sequence>
<evidence type="ECO:0000313" key="5">
    <source>
        <dbReference type="EMBL" id="KNE91967.1"/>
    </source>
</evidence>